<dbReference type="GO" id="GO:0008270">
    <property type="term" value="F:zinc ion binding"/>
    <property type="evidence" value="ECO:0007669"/>
    <property type="project" value="UniProtKB-UniRule"/>
</dbReference>
<dbReference type="Pfam" id="PF05019">
    <property type="entry name" value="Coq4"/>
    <property type="match status" value="1"/>
</dbReference>
<feature type="compositionally biased region" description="Polar residues" evidence="7">
    <location>
        <begin position="44"/>
        <end position="53"/>
    </location>
</feature>
<feature type="compositionally biased region" description="Basic and acidic residues" evidence="7">
    <location>
        <begin position="55"/>
        <end position="64"/>
    </location>
</feature>
<keyword evidence="6" id="KW-0862">Zinc</keyword>
<dbReference type="InterPro" id="IPR007715">
    <property type="entry name" value="Coq4"/>
</dbReference>
<evidence type="ECO:0000256" key="3">
    <source>
        <dbReference type="ARBA" id="ARBA00023128"/>
    </source>
</evidence>
<keyword evidence="5 6" id="KW-0456">Lyase</keyword>
<feature type="binding site" evidence="6">
    <location>
        <position position="218"/>
    </location>
    <ligand>
        <name>Zn(2+)</name>
        <dbReference type="ChEBI" id="CHEBI:29105"/>
    </ligand>
</feature>
<evidence type="ECO:0000256" key="5">
    <source>
        <dbReference type="ARBA" id="ARBA00023239"/>
    </source>
</evidence>
<comment type="similarity">
    <text evidence="6">Belongs to the COQ4 family.</text>
</comment>
<dbReference type="PANTHER" id="PTHR12922:SF7">
    <property type="entry name" value="UBIQUINONE BIOSYNTHESIS PROTEIN COQ4 HOMOLOG, MITOCHONDRIAL"/>
    <property type="match status" value="1"/>
</dbReference>
<keyword evidence="9" id="KW-1185">Reference proteome</keyword>
<dbReference type="GO" id="GO:0031314">
    <property type="term" value="C:extrinsic component of mitochondrial inner membrane"/>
    <property type="evidence" value="ECO:0007669"/>
    <property type="project" value="UniProtKB-UniRule"/>
</dbReference>
<evidence type="ECO:0000256" key="2">
    <source>
        <dbReference type="ARBA" id="ARBA00022792"/>
    </source>
</evidence>
<feature type="region of interest" description="Disordered" evidence="7">
    <location>
        <begin position="44"/>
        <end position="69"/>
    </location>
</feature>
<feature type="binding site" evidence="6">
    <location>
        <position position="202"/>
    </location>
    <ligand>
        <name>Zn(2+)</name>
        <dbReference type="ChEBI" id="CHEBI:29105"/>
    </ligand>
</feature>
<comment type="catalytic activity">
    <reaction evidence="6">
        <text>a 4-hydroxy-3-methoxy-5-(all-trans-polyprenyl)benzoate + H(+) = a 2-methoxy-6-(all-trans-polyprenyl)phenol + CO2</text>
        <dbReference type="Rhea" id="RHEA:81179"/>
        <dbReference type="Rhea" id="RHEA-COMP:9551"/>
        <dbReference type="Rhea" id="RHEA-COMP:10931"/>
        <dbReference type="ChEBI" id="CHEBI:15378"/>
        <dbReference type="ChEBI" id="CHEBI:16526"/>
        <dbReference type="ChEBI" id="CHEBI:62731"/>
        <dbReference type="ChEBI" id="CHEBI:84443"/>
        <dbReference type="EC" id="4.1.1.130"/>
    </reaction>
</comment>
<dbReference type="HAMAP" id="MF_03111">
    <property type="entry name" value="Coq4"/>
    <property type="match status" value="1"/>
</dbReference>
<evidence type="ECO:0000313" key="9">
    <source>
        <dbReference type="Proteomes" id="UP001190700"/>
    </source>
</evidence>
<comment type="subcellular location">
    <subcellularLocation>
        <location evidence="6">Mitochondrion inner membrane</location>
        <topology evidence="6">Peripheral membrane protein</topology>
        <orientation evidence="6">Matrix side</orientation>
    </subcellularLocation>
</comment>
<dbReference type="InterPro" id="IPR027540">
    <property type="entry name" value="Coq4_euk"/>
</dbReference>
<keyword evidence="6" id="KW-0479">Metal-binding</keyword>
<keyword evidence="1 6" id="KW-0831">Ubiquinone biosynthesis</keyword>
<comment type="function">
    <text evidence="6">Lyase that catalyzes the C1-decarboxylation of 4-hydroxy-3-methoxy-5-(all-trans-polyprenyl)benzoic acid into 2-methoxy-6-(all-trans-polyprenyl)phenol during ubiquinone biosynthesis.</text>
</comment>
<dbReference type="GO" id="GO:0120539">
    <property type="term" value="F:4-hydroxy-3-methoxy-5-polyprenylbenzoate decarboxylase activity"/>
    <property type="evidence" value="ECO:0007669"/>
    <property type="project" value="UniProtKB-EC"/>
</dbReference>
<comment type="subunit">
    <text evidence="6">Component of a multi-subunit COQ enzyme complex.</text>
</comment>
<dbReference type="EMBL" id="LGRX02001159">
    <property type="protein sequence ID" value="KAK3286737.1"/>
    <property type="molecule type" value="Genomic_DNA"/>
</dbReference>
<keyword evidence="3 6" id="KW-0496">Mitochondrion</keyword>
<sequence length="312" mass="34701">MHRNSLLKSFPICGVNRLCPLSSRFIGARYEGPKPHLTPCFQHNYANTANPGVTESERSREETTRSGIGYPEKSVGALYGTHVPTTPFQRLALTSGSAVGALFNPARADLVAALAELTGTVALQNMRKQMRADPTGRRLLSEQPRITSKNIELCYTLPTNTFGGSYAKFMGKRGFSADERPPVRFVDDPELAYVATRYREVHDFWHVLFGMGTTVLGETGIKAVELLQTGLPMCGMATLGGTFRLTPVKRRLLYSTYFPWALQAATKCAPLMCIEYEKHFEDDLQLLRKRWNIQPAPPLPTQSKSSAEAQRQ</sequence>
<keyword evidence="2 6" id="KW-0999">Mitochondrion inner membrane</keyword>
<accession>A0AAE0GYU6</accession>
<evidence type="ECO:0000313" key="8">
    <source>
        <dbReference type="EMBL" id="KAK3286737.1"/>
    </source>
</evidence>
<dbReference type="EC" id="4.1.1.130" evidence="6"/>
<evidence type="ECO:0000256" key="7">
    <source>
        <dbReference type="SAM" id="MobiDB-lite"/>
    </source>
</evidence>
<reference evidence="8 9" key="1">
    <citation type="journal article" date="2015" name="Genome Biol. Evol.">
        <title>Comparative Genomics of a Bacterivorous Green Alga Reveals Evolutionary Causalities and Consequences of Phago-Mixotrophic Mode of Nutrition.</title>
        <authorList>
            <person name="Burns J.A."/>
            <person name="Paasch A."/>
            <person name="Narechania A."/>
            <person name="Kim E."/>
        </authorList>
    </citation>
    <scope>NUCLEOTIDE SEQUENCE [LARGE SCALE GENOMIC DNA]</scope>
    <source>
        <strain evidence="8 9">PLY_AMNH</strain>
    </source>
</reference>
<feature type="binding site" evidence="6">
    <location>
        <position position="203"/>
    </location>
    <ligand>
        <name>Zn(2+)</name>
        <dbReference type="ChEBI" id="CHEBI:29105"/>
    </ligand>
</feature>
<dbReference type="Proteomes" id="UP001190700">
    <property type="component" value="Unassembled WGS sequence"/>
</dbReference>
<comment type="pathway">
    <text evidence="6">Cofactor biosynthesis; ubiquinone biosynthesis.</text>
</comment>
<comment type="cofactor">
    <cofactor evidence="6">
        <name>Zn(2+)</name>
        <dbReference type="ChEBI" id="CHEBI:29105"/>
    </cofactor>
</comment>
<dbReference type="PANTHER" id="PTHR12922">
    <property type="entry name" value="UBIQUINONE BIOSYNTHESIS PROTEIN"/>
    <property type="match status" value="1"/>
</dbReference>
<gene>
    <name evidence="8" type="ORF">CYMTET_5724</name>
</gene>
<organism evidence="8 9">
    <name type="scientific">Cymbomonas tetramitiformis</name>
    <dbReference type="NCBI Taxonomy" id="36881"/>
    <lineage>
        <taxon>Eukaryota</taxon>
        <taxon>Viridiplantae</taxon>
        <taxon>Chlorophyta</taxon>
        <taxon>Pyramimonadophyceae</taxon>
        <taxon>Pyramimonadales</taxon>
        <taxon>Pyramimonadaceae</taxon>
        <taxon>Cymbomonas</taxon>
    </lineage>
</organism>
<proteinExistence type="inferred from homology"/>
<evidence type="ECO:0000256" key="1">
    <source>
        <dbReference type="ARBA" id="ARBA00022688"/>
    </source>
</evidence>
<dbReference type="AlphaFoldDB" id="A0AAE0GYU6"/>
<evidence type="ECO:0000256" key="6">
    <source>
        <dbReference type="HAMAP-Rule" id="MF_03111"/>
    </source>
</evidence>
<evidence type="ECO:0000256" key="4">
    <source>
        <dbReference type="ARBA" id="ARBA00023136"/>
    </source>
</evidence>
<feature type="binding site" evidence="6">
    <location>
        <position position="206"/>
    </location>
    <ligand>
        <name>Zn(2+)</name>
        <dbReference type="ChEBI" id="CHEBI:29105"/>
    </ligand>
</feature>
<name>A0AAE0GYU6_9CHLO</name>
<protein>
    <recommendedName>
        <fullName evidence="6">Ubiquinone biosynthesis protein COQ4 homolog, mitochondrial</fullName>
    </recommendedName>
    <alternativeName>
        <fullName evidence="6">4-hydroxy-3-methoxy-5-polyprenylbenzoate decarboxylase</fullName>
        <ecNumber evidence="6">4.1.1.130</ecNumber>
    </alternativeName>
    <alternativeName>
        <fullName evidence="6">Coenzyme Q biosynthesis protein 4 homolog</fullName>
    </alternativeName>
</protein>
<keyword evidence="4 6" id="KW-0472">Membrane</keyword>
<comment type="caution">
    <text evidence="8">The sequence shown here is derived from an EMBL/GenBank/DDBJ whole genome shotgun (WGS) entry which is preliminary data.</text>
</comment>